<evidence type="ECO:0000313" key="1">
    <source>
        <dbReference type="EMBL" id="BAR58251.1"/>
    </source>
</evidence>
<proteinExistence type="predicted"/>
<reference evidence="1 2" key="1">
    <citation type="submission" date="2014-11" db="EMBL/GenBank/DDBJ databases">
        <title>Symbiosis island explosion on the genome of extra-slow-growing strains of soybean bradyrhizobia with massive insertion sequences.</title>
        <authorList>
            <person name="Iida T."/>
            <person name="Minamisawa K."/>
        </authorList>
    </citation>
    <scope>NUCLEOTIDE SEQUENCE [LARGE SCALE GENOMIC DNA]</scope>
    <source>
        <strain evidence="1 2">NK6</strain>
    </source>
</reference>
<organism evidence="1 2">
    <name type="scientific">Bradyrhizobium diazoefficiens</name>
    <dbReference type="NCBI Taxonomy" id="1355477"/>
    <lineage>
        <taxon>Bacteria</taxon>
        <taxon>Pseudomonadati</taxon>
        <taxon>Pseudomonadota</taxon>
        <taxon>Alphaproteobacteria</taxon>
        <taxon>Hyphomicrobiales</taxon>
        <taxon>Nitrobacteraceae</taxon>
        <taxon>Bradyrhizobium</taxon>
    </lineage>
</organism>
<accession>A0A0E4BRM3</accession>
<evidence type="ECO:0000313" key="2">
    <source>
        <dbReference type="Proteomes" id="UP000063308"/>
    </source>
</evidence>
<dbReference type="EMBL" id="AP014685">
    <property type="protein sequence ID" value="BAR58251.1"/>
    <property type="molecule type" value="Genomic_DNA"/>
</dbReference>
<name>A0A0E4BRM3_9BRAD</name>
<protein>
    <submittedName>
        <fullName evidence="1">Uncharacterized protein</fullName>
    </submittedName>
</protein>
<sequence>MVAAVVVDGWSIDRAFGRAIFSKNHADLFGFCARGKLSFTLRSATLA</sequence>
<dbReference type="Proteomes" id="UP000063308">
    <property type="component" value="Chromosome"/>
</dbReference>
<dbReference type="AlphaFoldDB" id="A0A0E4BRM3"/>
<gene>
    <name evidence="1" type="ORF">NK6_5092</name>
</gene>